<reference evidence="3 4" key="1">
    <citation type="journal article" date="2018" name="Nat. Ecol. Evol.">
        <title>Genomic signatures of mitonuclear coevolution across populations of Tigriopus californicus.</title>
        <authorList>
            <person name="Barreto F.S."/>
            <person name="Watson E.T."/>
            <person name="Lima T.G."/>
            <person name="Willett C.S."/>
            <person name="Edmands S."/>
            <person name="Li W."/>
            <person name="Burton R.S."/>
        </authorList>
    </citation>
    <scope>NUCLEOTIDE SEQUENCE [LARGE SCALE GENOMIC DNA]</scope>
    <source>
        <strain evidence="3 4">San Diego</strain>
    </source>
</reference>
<comment type="caution">
    <text evidence="3">The sequence shown here is derived from an EMBL/GenBank/DDBJ whole genome shotgun (WGS) entry which is preliminary data.</text>
</comment>
<dbReference type="Proteomes" id="UP000318571">
    <property type="component" value="Chromosome 6"/>
</dbReference>
<keyword evidence="4" id="KW-1185">Reference proteome</keyword>
<evidence type="ECO:0000259" key="2">
    <source>
        <dbReference type="PROSITE" id="PS50966"/>
    </source>
</evidence>
<sequence length="196" mass="22618">MKRNRFPCNSALCLVRCESCPKDRTCAHEYTCTCTWYAYSNICKHIHILALLTLKPVQCENISQTNENDLFKHEHFSTAKRSSETEEAVGIIIEEPARSGEEEAQNMESFLAECDKVGGAIRAIRNVVKSNDYNMKEKMVLMEPYRQPFADILNITRIPNPTNFPRLDRKRVHVPQNRSFFPRKLAKGNPRDLDVL</sequence>
<dbReference type="InterPro" id="IPR007527">
    <property type="entry name" value="Znf_SWIM"/>
</dbReference>
<evidence type="ECO:0000313" key="3">
    <source>
        <dbReference type="EMBL" id="TRY79324.1"/>
    </source>
</evidence>
<proteinExistence type="predicted"/>
<dbReference type="PROSITE" id="PS50966">
    <property type="entry name" value="ZF_SWIM"/>
    <property type="match status" value="1"/>
</dbReference>
<dbReference type="EMBL" id="VCGU01000002">
    <property type="protein sequence ID" value="TRY79324.1"/>
    <property type="molecule type" value="Genomic_DNA"/>
</dbReference>
<feature type="domain" description="SWIM-type" evidence="2">
    <location>
        <begin position="24"/>
        <end position="54"/>
    </location>
</feature>
<keyword evidence="1" id="KW-0862">Zinc</keyword>
<organism evidence="3 4">
    <name type="scientific">Tigriopus californicus</name>
    <name type="common">Marine copepod</name>
    <dbReference type="NCBI Taxonomy" id="6832"/>
    <lineage>
        <taxon>Eukaryota</taxon>
        <taxon>Metazoa</taxon>
        <taxon>Ecdysozoa</taxon>
        <taxon>Arthropoda</taxon>
        <taxon>Crustacea</taxon>
        <taxon>Multicrustacea</taxon>
        <taxon>Hexanauplia</taxon>
        <taxon>Copepoda</taxon>
        <taxon>Harpacticoida</taxon>
        <taxon>Harpacticidae</taxon>
        <taxon>Tigriopus</taxon>
    </lineage>
</organism>
<dbReference type="AlphaFoldDB" id="A0A553PNR4"/>
<gene>
    <name evidence="3" type="ORF">TCAL_09866</name>
</gene>
<dbReference type="GO" id="GO:0008270">
    <property type="term" value="F:zinc ion binding"/>
    <property type="evidence" value="ECO:0007669"/>
    <property type="project" value="UniProtKB-KW"/>
</dbReference>
<keyword evidence="1" id="KW-0863">Zinc-finger</keyword>
<evidence type="ECO:0000256" key="1">
    <source>
        <dbReference type="PROSITE-ProRule" id="PRU00325"/>
    </source>
</evidence>
<accession>A0A553PNR4</accession>
<name>A0A553PNR4_TIGCA</name>
<keyword evidence="1" id="KW-0479">Metal-binding</keyword>
<evidence type="ECO:0000313" key="4">
    <source>
        <dbReference type="Proteomes" id="UP000318571"/>
    </source>
</evidence>
<protein>
    <recommendedName>
        <fullName evidence="2">SWIM-type domain-containing protein</fullName>
    </recommendedName>
</protein>